<protein>
    <submittedName>
        <fullName evidence="1">Uncharacterized protein</fullName>
    </submittedName>
</protein>
<evidence type="ECO:0000313" key="2">
    <source>
        <dbReference type="Proteomes" id="UP000240830"/>
    </source>
</evidence>
<dbReference type="EMBL" id="MTSL01000169">
    <property type="protein sequence ID" value="PJF17569.1"/>
    <property type="molecule type" value="Genomic_DNA"/>
</dbReference>
<dbReference type="Gene3D" id="3.40.390.10">
    <property type="entry name" value="Collagenase (Catalytic Domain)"/>
    <property type="match status" value="1"/>
</dbReference>
<dbReference type="STRING" id="1246581.A0A2H9TIJ9"/>
<evidence type="ECO:0000313" key="1">
    <source>
        <dbReference type="EMBL" id="PJF17569.1"/>
    </source>
</evidence>
<sequence length="348" mass="38340">MAGALSTFYSAVRDDDWDFASHLEIVQPKAIQAGSVPENRAHSVRKPNQQLVFSAMGTTFKMDIVENSLLVGAELGGKSVGRPITGRNLKVIRDDGSEDFVEAPLARFMMEEFHMYRLTPGDYVLLDKDISAKAEQRRAAGDSSLVVSRKEMGRLQEGPNGEKYKCGVDNLEFNKRQSGSVAKLVNSYVPPEKGKILRVPTKARDRVIKDATAGCPVNPLQLTVAVVADCNYIKTLGGRAKARKNILNDMNLVSGIFSKTYNIDITINTVELMDKCDEGDSFNVPCKDYPGMDAALNRFSKWRDGRNGDAGIYHLIINSQSSLTSWRTIWEPSTIALSQIVMEAAPVS</sequence>
<keyword evidence="2" id="KW-1185">Reference proteome</keyword>
<proteinExistence type="predicted"/>
<dbReference type="OrthoDB" id="5951731at2759"/>
<name>A0A2H9TIJ9_9FUNG</name>
<accession>A0A2H9TIJ9</accession>
<dbReference type="Pfam" id="PF13688">
    <property type="entry name" value="Reprolysin_5"/>
    <property type="match status" value="1"/>
</dbReference>
<reference evidence="1 2" key="1">
    <citation type="submission" date="2016-10" db="EMBL/GenBank/DDBJ databases">
        <title>The genome of Paramicrosporidium saccamoebae is the missing link in understanding Cryptomycota and Microsporidia evolution.</title>
        <authorList>
            <person name="Quandt C.A."/>
            <person name="Beaudet D."/>
            <person name="Corsaro D."/>
            <person name="Michel R."/>
            <person name="Corradi N."/>
            <person name="James T."/>
        </authorList>
    </citation>
    <scope>NUCLEOTIDE SEQUENCE [LARGE SCALE GENOMIC DNA]</scope>
    <source>
        <strain evidence="1 2">KSL3</strain>
    </source>
</reference>
<dbReference type="Proteomes" id="UP000240830">
    <property type="component" value="Unassembled WGS sequence"/>
</dbReference>
<dbReference type="GO" id="GO:0008237">
    <property type="term" value="F:metallopeptidase activity"/>
    <property type="evidence" value="ECO:0007669"/>
    <property type="project" value="InterPro"/>
</dbReference>
<organism evidence="1 2">
    <name type="scientific">Paramicrosporidium saccamoebae</name>
    <dbReference type="NCBI Taxonomy" id="1246581"/>
    <lineage>
        <taxon>Eukaryota</taxon>
        <taxon>Fungi</taxon>
        <taxon>Fungi incertae sedis</taxon>
        <taxon>Cryptomycota</taxon>
        <taxon>Cryptomycota incertae sedis</taxon>
        <taxon>Paramicrosporidium</taxon>
    </lineage>
</organism>
<dbReference type="InterPro" id="IPR024079">
    <property type="entry name" value="MetalloPept_cat_dom_sf"/>
</dbReference>
<gene>
    <name evidence="1" type="ORF">PSACC_02622</name>
</gene>
<dbReference type="AlphaFoldDB" id="A0A2H9TIJ9"/>
<comment type="caution">
    <text evidence="1">The sequence shown here is derived from an EMBL/GenBank/DDBJ whole genome shotgun (WGS) entry which is preliminary data.</text>
</comment>
<dbReference type="SUPFAM" id="SSF55486">
    <property type="entry name" value="Metalloproteases ('zincins'), catalytic domain"/>
    <property type="match status" value="1"/>
</dbReference>